<dbReference type="GO" id="GO:0004930">
    <property type="term" value="F:G protein-coupled receptor activity"/>
    <property type="evidence" value="ECO:0007669"/>
    <property type="project" value="UniProtKB-KW"/>
</dbReference>
<keyword evidence="3 10" id="KW-1133">Transmembrane helix</keyword>
<feature type="compositionally biased region" description="Low complexity" evidence="9">
    <location>
        <begin position="477"/>
        <end position="490"/>
    </location>
</feature>
<keyword evidence="13" id="KW-1185">Reference proteome</keyword>
<dbReference type="Pfam" id="PF00001">
    <property type="entry name" value="7tm_1"/>
    <property type="match status" value="2"/>
</dbReference>
<feature type="region of interest" description="Disordered" evidence="9">
    <location>
        <begin position="469"/>
        <end position="513"/>
    </location>
</feature>
<dbReference type="GO" id="GO:0008142">
    <property type="term" value="F:oxysterol binding"/>
    <property type="evidence" value="ECO:0007669"/>
    <property type="project" value="InterPro"/>
</dbReference>
<feature type="transmembrane region" description="Helical" evidence="10">
    <location>
        <begin position="243"/>
        <end position="269"/>
    </location>
</feature>
<dbReference type="PROSITE" id="PS00237">
    <property type="entry name" value="G_PROTEIN_RECEP_F1_1"/>
    <property type="match status" value="1"/>
</dbReference>
<dbReference type="OrthoDB" id="10011262at2759"/>
<evidence type="ECO:0000313" key="13">
    <source>
        <dbReference type="Proteomes" id="UP000314294"/>
    </source>
</evidence>
<feature type="transmembrane region" description="Helical" evidence="10">
    <location>
        <begin position="118"/>
        <end position="140"/>
    </location>
</feature>
<dbReference type="PRINTS" id="PR00237">
    <property type="entry name" value="GPCRRHODOPSN"/>
</dbReference>
<keyword evidence="7 8" id="KW-0807">Transducer</keyword>
<dbReference type="Proteomes" id="UP000314294">
    <property type="component" value="Unassembled WGS sequence"/>
</dbReference>
<feature type="domain" description="G-protein coupled receptors family 1 profile" evidence="11">
    <location>
        <begin position="57"/>
        <end position="399"/>
    </location>
</feature>
<keyword evidence="2 8" id="KW-0812">Transmembrane</keyword>
<name>A0A4Z2I6T0_9TELE</name>
<dbReference type="GO" id="GO:0016020">
    <property type="term" value="C:membrane"/>
    <property type="evidence" value="ECO:0007669"/>
    <property type="project" value="UniProtKB-SubCell"/>
</dbReference>
<comment type="caution">
    <text evidence="12">The sequence shown here is derived from an EMBL/GenBank/DDBJ whole genome shotgun (WGS) entry which is preliminary data.</text>
</comment>
<evidence type="ECO:0000256" key="8">
    <source>
        <dbReference type="RuleBase" id="RU000688"/>
    </source>
</evidence>
<feature type="transmembrane region" description="Helical" evidence="10">
    <location>
        <begin position="161"/>
        <end position="179"/>
    </location>
</feature>
<dbReference type="InterPro" id="IPR000276">
    <property type="entry name" value="GPCR_Rhodpsn"/>
</dbReference>
<dbReference type="SUPFAM" id="SSF81321">
    <property type="entry name" value="Family A G protein-coupled receptor-like"/>
    <property type="match status" value="1"/>
</dbReference>
<accession>A0A4Z2I6T0</accession>
<evidence type="ECO:0000256" key="7">
    <source>
        <dbReference type="ARBA" id="ARBA00023224"/>
    </source>
</evidence>
<sequence length="513" mass="57130">MSSGHGVPPNISVLLDLLSSSSPSAATPSPSCSIDESYKYIFLPICYSFTFLFSISLNSVILYRSFRQTRRWNSSLIYMVNLASTDFMYGLSLPFLVASYIMRDRWVFGDFMCRLVRFLFYFNLYCSIFFLTCISVHRYLGICHPMKVITLETKKAVKSTCVVVWIVVFALTCPIFRFAQTGHVTRLGGLGGNASGIDHLSHEVSSINVNASYSNMVGVIEEYQNCWDDAIDKEFPDYVPYGIILHLLGFFLPFSIIAWCYSHVVLTIFRTLHSQPSSRRGQREGPREGLARSERSSPAIVARGSNGLSRTLRRDQGISIFLGAHSPYANRRRKSIRTIITITLLFALCFFPFHVTRTIFLLLKVTKGVPCHTMTMVSMCYKITRPLASFNAWLNALLYFLTKDKGGAHCCQAANTSTQPHAGLLLPLRVMGKGEDAEEGGLEDRMDIKENKVFHSVCFVSPAFRASGPRREAGLVSPSSRGPGGPAARRPGGGVTMRSSEWVISADSLPGNR</sequence>
<evidence type="ECO:0000256" key="2">
    <source>
        <dbReference type="ARBA" id="ARBA00022692"/>
    </source>
</evidence>
<dbReference type="AlphaFoldDB" id="A0A4Z2I6T0"/>
<keyword evidence="5 10" id="KW-0472">Membrane</keyword>
<evidence type="ECO:0000256" key="10">
    <source>
        <dbReference type="SAM" id="Phobius"/>
    </source>
</evidence>
<dbReference type="PROSITE" id="PS50262">
    <property type="entry name" value="G_PROTEIN_RECEP_F1_2"/>
    <property type="match status" value="1"/>
</dbReference>
<dbReference type="InterPro" id="IPR017452">
    <property type="entry name" value="GPCR_Rhodpsn_7TM"/>
</dbReference>
<dbReference type="PANTHER" id="PTHR24237:SF36">
    <property type="entry name" value="P2Y PURINOCEPTOR 3-LIKE"/>
    <property type="match status" value="1"/>
</dbReference>
<proteinExistence type="inferred from homology"/>
<organism evidence="12 13">
    <name type="scientific">Liparis tanakae</name>
    <name type="common">Tanaka's snailfish</name>
    <dbReference type="NCBI Taxonomy" id="230148"/>
    <lineage>
        <taxon>Eukaryota</taxon>
        <taxon>Metazoa</taxon>
        <taxon>Chordata</taxon>
        <taxon>Craniata</taxon>
        <taxon>Vertebrata</taxon>
        <taxon>Euteleostomi</taxon>
        <taxon>Actinopterygii</taxon>
        <taxon>Neopterygii</taxon>
        <taxon>Teleostei</taxon>
        <taxon>Neoteleostei</taxon>
        <taxon>Acanthomorphata</taxon>
        <taxon>Eupercaria</taxon>
        <taxon>Perciformes</taxon>
        <taxon>Cottioidei</taxon>
        <taxon>Cottales</taxon>
        <taxon>Liparidae</taxon>
        <taxon>Liparis</taxon>
    </lineage>
</organism>
<evidence type="ECO:0000256" key="9">
    <source>
        <dbReference type="SAM" id="MobiDB-lite"/>
    </source>
</evidence>
<gene>
    <name evidence="12" type="primary">P2ry4_1</name>
    <name evidence="12" type="ORF">EYF80_016243</name>
</gene>
<evidence type="ECO:0000256" key="6">
    <source>
        <dbReference type="ARBA" id="ARBA00023170"/>
    </source>
</evidence>
<evidence type="ECO:0000259" key="11">
    <source>
        <dbReference type="PROSITE" id="PS50262"/>
    </source>
</evidence>
<feature type="region of interest" description="Disordered" evidence="9">
    <location>
        <begin position="276"/>
        <end position="295"/>
    </location>
</feature>
<feature type="compositionally biased region" description="Basic and acidic residues" evidence="9">
    <location>
        <begin position="281"/>
        <end position="295"/>
    </location>
</feature>
<keyword evidence="6 8" id="KW-0675">Receptor</keyword>
<evidence type="ECO:0000313" key="12">
    <source>
        <dbReference type="EMBL" id="TNN73648.1"/>
    </source>
</evidence>
<feature type="transmembrane region" description="Helical" evidence="10">
    <location>
        <begin position="339"/>
        <end position="363"/>
    </location>
</feature>
<feature type="transmembrane region" description="Helical" evidence="10">
    <location>
        <begin position="40"/>
        <end position="63"/>
    </location>
</feature>
<feature type="transmembrane region" description="Helical" evidence="10">
    <location>
        <begin position="75"/>
        <end position="98"/>
    </location>
</feature>
<evidence type="ECO:0000256" key="5">
    <source>
        <dbReference type="ARBA" id="ARBA00023136"/>
    </source>
</evidence>
<evidence type="ECO:0000256" key="4">
    <source>
        <dbReference type="ARBA" id="ARBA00023040"/>
    </source>
</evidence>
<comment type="similarity">
    <text evidence="8">Belongs to the G-protein coupled receptor 1 family.</text>
</comment>
<dbReference type="InterPro" id="IPR047160">
    <property type="entry name" value="GP183-like"/>
</dbReference>
<evidence type="ECO:0000256" key="3">
    <source>
        <dbReference type="ARBA" id="ARBA00022989"/>
    </source>
</evidence>
<dbReference type="PANTHER" id="PTHR24237">
    <property type="entry name" value="G-PROTEIN COUPLED RECEPTOR"/>
    <property type="match status" value="1"/>
</dbReference>
<keyword evidence="4 8" id="KW-0297">G-protein coupled receptor</keyword>
<reference evidence="12 13" key="1">
    <citation type="submission" date="2019-03" db="EMBL/GenBank/DDBJ databases">
        <title>First draft genome of Liparis tanakae, snailfish: a comprehensive survey of snailfish specific genes.</title>
        <authorList>
            <person name="Kim W."/>
            <person name="Song I."/>
            <person name="Jeong J.-H."/>
            <person name="Kim D."/>
            <person name="Kim S."/>
            <person name="Ryu S."/>
            <person name="Song J.Y."/>
            <person name="Lee S.K."/>
        </authorList>
    </citation>
    <scope>NUCLEOTIDE SEQUENCE [LARGE SCALE GENOMIC DNA]</scope>
    <source>
        <tissue evidence="12">Muscle</tissue>
    </source>
</reference>
<dbReference type="EMBL" id="SRLO01000123">
    <property type="protein sequence ID" value="TNN73648.1"/>
    <property type="molecule type" value="Genomic_DNA"/>
</dbReference>
<protein>
    <submittedName>
        <fullName evidence="12">P2Y purinoceptor 4</fullName>
    </submittedName>
</protein>
<comment type="subcellular location">
    <subcellularLocation>
        <location evidence="1">Membrane</location>
        <topology evidence="1">Multi-pass membrane protein</topology>
    </subcellularLocation>
</comment>
<dbReference type="CDD" id="cd15968">
    <property type="entry name" value="7tmA_P2Y6_P2Y3-like"/>
    <property type="match status" value="1"/>
</dbReference>
<dbReference type="Gene3D" id="1.20.1070.10">
    <property type="entry name" value="Rhodopsin 7-helix transmembrane proteins"/>
    <property type="match status" value="1"/>
</dbReference>
<evidence type="ECO:0000256" key="1">
    <source>
        <dbReference type="ARBA" id="ARBA00004141"/>
    </source>
</evidence>
<dbReference type="PRINTS" id="PR01157">
    <property type="entry name" value="P2YPURNOCPTR"/>
</dbReference>